<dbReference type="AlphaFoldDB" id="A0A376U0Q1"/>
<feature type="binding site" evidence="3">
    <location>
        <position position="32"/>
    </location>
    <ligand>
        <name>a divalent metal cation</name>
        <dbReference type="ChEBI" id="CHEBI:60240"/>
    </ligand>
</feature>
<dbReference type="Gene3D" id="3.30.420.40">
    <property type="match status" value="1"/>
</dbReference>
<dbReference type="Gene3D" id="3.20.20.70">
    <property type="entry name" value="Aldolase class I"/>
    <property type="match status" value="1"/>
</dbReference>
<dbReference type="EMBL" id="UGCP01000002">
    <property type="protein sequence ID" value="STI82865.1"/>
    <property type="molecule type" value="Genomic_DNA"/>
</dbReference>
<keyword evidence="1 3" id="KW-0479">Metal-binding</keyword>
<dbReference type="NCBIfam" id="NF004076">
    <property type="entry name" value="PRK05581.1-4"/>
    <property type="match status" value="1"/>
</dbReference>
<keyword evidence="2 3" id="KW-0413">Isomerase</keyword>
<accession>A0A376U0Q1</accession>
<dbReference type="UniPathway" id="UPA00361"/>
<dbReference type="InterPro" id="IPR043677">
    <property type="entry name" value="AlluloseP_3_epimer_AlsE"/>
</dbReference>
<protein>
    <recommendedName>
        <fullName evidence="3">D-allulose-6-phosphate 3-epimerase</fullName>
        <ecNumber evidence="3">5.1.3.-</ecNumber>
    </recommendedName>
</protein>
<feature type="active site" description="Proton acceptor" evidence="3">
    <location>
        <position position="32"/>
    </location>
</feature>
<evidence type="ECO:0000256" key="3">
    <source>
        <dbReference type="HAMAP-Rule" id="MF_02226"/>
    </source>
</evidence>
<sequence length="374" mass="42073">MKISPSLMCMDLLKFKEQIEFIDSHADYFHIDIMDGHFVPNLTLSPFFVSQVKKLATKPLDCHLMVTRPQDYIAQLARAGADFITLHPETINGQAFRLIDEIRCHDMKVGLILNPETPVEAMKYYIHKADKITVMTVDPGFAGQPFIPEMLDKLAELKAWREREGLEYEIEVDGSCNQATYEKLMAAGADVFIVGTSGLFNHAENIDEAWRIMTTQILAAKSEVQPHAKQHNVVAGVDMGATHIRFCLRTAEGETLHCEKKRTAEVIAPGLVSGIGEMIDEQLRRFNARCHGLVMGFPALVSKDKRTIISTPNLPLTAADLYDLADKLENTLNCPVEFSRDVNLQLSWDVVETALRNNWFWRPISVRGWGSQCG</sequence>
<dbReference type="GO" id="GO:0046872">
    <property type="term" value="F:metal ion binding"/>
    <property type="evidence" value="ECO:0007669"/>
    <property type="project" value="UniProtKB-UniRule"/>
</dbReference>
<feature type="binding site" evidence="3">
    <location>
        <position position="63"/>
    </location>
    <ligand>
        <name>a divalent metal cation</name>
        <dbReference type="ChEBI" id="CHEBI:60240"/>
    </ligand>
</feature>
<comment type="function">
    <text evidence="3">Catalyzes the reversible epimerization of D-allulose 6-phosphate to D-fructose 6-phosphate. Can also catalyze with lower efficiency the reversible epimerization of D-ribulose 5-phosphate to D-xylulose 5-phosphate.</text>
</comment>
<dbReference type="GO" id="GO:0019316">
    <property type="term" value="P:D-allose catabolic process"/>
    <property type="evidence" value="ECO:0007669"/>
    <property type="project" value="UniProtKB-UniRule"/>
</dbReference>
<dbReference type="Pfam" id="PF00480">
    <property type="entry name" value="ROK"/>
    <property type="match status" value="1"/>
</dbReference>
<dbReference type="PROSITE" id="PS01085">
    <property type="entry name" value="RIBUL_P_3_EPIMER_1"/>
    <property type="match status" value="1"/>
</dbReference>
<dbReference type="InterPro" id="IPR013785">
    <property type="entry name" value="Aldolase_TIM"/>
</dbReference>
<dbReference type="PROSITE" id="PS01086">
    <property type="entry name" value="RIBUL_P_3_EPIMER_2"/>
    <property type="match status" value="1"/>
</dbReference>
<evidence type="ECO:0000313" key="5">
    <source>
        <dbReference type="Proteomes" id="UP000254079"/>
    </source>
</evidence>
<feature type="binding site" evidence="3">
    <location>
        <position position="173"/>
    </location>
    <ligand>
        <name>a divalent metal cation</name>
        <dbReference type="ChEBI" id="CHEBI:60240"/>
    </ligand>
</feature>
<evidence type="ECO:0000313" key="4">
    <source>
        <dbReference type="EMBL" id="STI82865.1"/>
    </source>
</evidence>
<dbReference type="InterPro" id="IPR043129">
    <property type="entry name" value="ATPase_NBD"/>
</dbReference>
<comment type="cofactor">
    <cofactor evidence="3">
        <name>a divalent metal cation</name>
        <dbReference type="ChEBI" id="CHEBI:60240"/>
    </cofactor>
</comment>
<dbReference type="InterPro" id="IPR000056">
    <property type="entry name" value="Ribul_P_3_epim-like"/>
</dbReference>
<proteinExistence type="inferred from homology"/>
<gene>
    <name evidence="4" type="primary">yjcU</name>
    <name evidence="3" type="synonym">alsE</name>
    <name evidence="4" type="ORF">NCTC8622_01871</name>
</gene>
<feature type="binding site" evidence="3">
    <location>
        <position position="30"/>
    </location>
    <ligand>
        <name>a divalent metal cation</name>
        <dbReference type="ChEBI" id="CHEBI:60240"/>
    </ligand>
</feature>
<dbReference type="SUPFAM" id="SSF51366">
    <property type="entry name" value="Ribulose-phoshate binding barrel"/>
    <property type="match status" value="1"/>
</dbReference>
<comment type="similarity">
    <text evidence="3">Belongs to the ribulose-phosphate 3-epimerase family. AlsE subfamily.</text>
</comment>
<dbReference type="PANTHER" id="PTHR11749">
    <property type="entry name" value="RIBULOSE-5-PHOSPHATE-3-EPIMERASE"/>
    <property type="match status" value="1"/>
</dbReference>
<dbReference type="Proteomes" id="UP000254079">
    <property type="component" value="Unassembled WGS sequence"/>
</dbReference>
<feature type="active site" description="Proton donor" evidence="3">
    <location>
        <position position="173"/>
    </location>
</feature>
<dbReference type="CDD" id="cd00429">
    <property type="entry name" value="RPE"/>
    <property type="match status" value="1"/>
</dbReference>
<comment type="catalytic activity">
    <reaction evidence="3">
        <text>D-allulose 6-phosphate = keto-D-fructose 6-phosphate</text>
        <dbReference type="Rhea" id="RHEA:28426"/>
        <dbReference type="ChEBI" id="CHEBI:57579"/>
        <dbReference type="ChEBI" id="CHEBI:61519"/>
    </reaction>
</comment>
<dbReference type="EC" id="5.1.3.-" evidence="3"/>
<dbReference type="SUPFAM" id="SSF53067">
    <property type="entry name" value="Actin-like ATPase domain"/>
    <property type="match status" value="1"/>
</dbReference>
<keyword evidence="3" id="KW-0119">Carbohydrate metabolism</keyword>
<comment type="pathway">
    <text evidence="3">Carbohydrate degradation; D-allose degradation.</text>
</comment>
<dbReference type="NCBIfam" id="NF007266">
    <property type="entry name" value="PRK09722.1"/>
    <property type="match status" value="1"/>
</dbReference>
<name>A0A376U0Q1_ECOLX</name>
<feature type="binding site" evidence="3">
    <location>
        <begin position="173"/>
        <end position="175"/>
    </location>
    <ligand>
        <name>substrate</name>
    </ligand>
</feature>
<evidence type="ECO:0000256" key="1">
    <source>
        <dbReference type="ARBA" id="ARBA00022723"/>
    </source>
</evidence>
<dbReference type="GO" id="GO:0034700">
    <property type="term" value="F:allulose 6-phosphate 3-epimerase activity"/>
    <property type="evidence" value="ECO:0007669"/>
    <property type="project" value="UniProtKB-UniRule"/>
</dbReference>
<organism evidence="4 5">
    <name type="scientific">Escherichia coli</name>
    <dbReference type="NCBI Taxonomy" id="562"/>
    <lineage>
        <taxon>Bacteria</taxon>
        <taxon>Pseudomonadati</taxon>
        <taxon>Pseudomonadota</taxon>
        <taxon>Gammaproteobacteria</taxon>
        <taxon>Enterobacterales</taxon>
        <taxon>Enterobacteriaceae</taxon>
        <taxon>Escherichia</taxon>
    </lineage>
</organism>
<feature type="binding site" evidence="3">
    <location>
        <begin position="195"/>
        <end position="197"/>
    </location>
    <ligand>
        <name>substrate</name>
    </ligand>
</feature>
<feature type="binding site" evidence="3">
    <location>
        <begin position="140"/>
        <end position="143"/>
    </location>
    <ligand>
        <name>substrate</name>
    </ligand>
</feature>
<feature type="binding site" evidence="3">
    <location>
        <position position="63"/>
    </location>
    <ligand>
        <name>substrate</name>
    </ligand>
</feature>
<dbReference type="HAMAP" id="MF_02226">
    <property type="entry name" value="AlluloseP_3_epimer"/>
    <property type="match status" value="1"/>
</dbReference>
<dbReference type="Pfam" id="PF00834">
    <property type="entry name" value="Ribul_P_3_epim"/>
    <property type="match status" value="1"/>
</dbReference>
<dbReference type="InterPro" id="IPR000600">
    <property type="entry name" value="ROK"/>
</dbReference>
<evidence type="ECO:0000256" key="2">
    <source>
        <dbReference type="ARBA" id="ARBA00023235"/>
    </source>
</evidence>
<dbReference type="FunFam" id="3.20.20.70:FF:000172">
    <property type="entry name" value="D-allulose-6-phosphate 3-epimerase"/>
    <property type="match status" value="1"/>
</dbReference>
<reference evidence="4 5" key="1">
    <citation type="submission" date="2018-06" db="EMBL/GenBank/DDBJ databases">
        <authorList>
            <consortium name="Pathogen Informatics"/>
            <person name="Doyle S."/>
        </authorList>
    </citation>
    <scope>NUCLEOTIDE SEQUENCE [LARGE SCALE GENOMIC DNA]</scope>
    <source>
        <strain evidence="4 5">NCTC8622</strain>
    </source>
</reference>
<dbReference type="InterPro" id="IPR011060">
    <property type="entry name" value="RibuloseP-bd_barrel"/>
</dbReference>